<reference evidence="3" key="1">
    <citation type="journal article" date="2019" name="Int. J. Syst. Evol. Microbiol.">
        <title>The Global Catalogue of Microorganisms (GCM) 10K type strain sequencing project: providing services to taxonomists for standard genome sequencing and annotation.</title>
        <authorList>
            <consortium name="The Broad Institute Genomics Platform"/>
            <consortium name="The Broad Institute Genome Sequencing Center for Infectious Disease"/>
            <person name="Wu L."/>
            <person name="Ma J."/>
        </authorList>
    </citation>
    <scope>NUCLEOTIDE SEQUENCE [LARGE SCALE GENOMIC DNA]</scope>
    <source>
        <strain evidence="3">CCUG 48316</strain>
    </source>
</reference>
<proteinExistence type="predicted"/>
<protein>
    <submittedName>
        <fullName evidence="2">Uncharacterized protein</fullName>
    </submittedName>
</protein>
<comment type="caution">
    <text evidence="2">The sequence shown here is derived from an EMBL/GenBank/DDBJ whole genome shotgun (WGS) entry which is preliminary data.</text>
</comment>
<organism evidence="2 3">
    <name type="scientific">Methylobacterium komagatae</name>
    <dbReference type="NCBI Taxonomy" id="374425"/>
    <lineage>
        <taxon>Bacteria</taxon>
        <taxon>Pseudomonadati</taxon>
        <taxon>Pseudomonadota</taxon>
        <taxon>Alphaproteobacteria</taxon>
        <taxon>Hyphomicrobiales</taxon>
        <taxon>Methylobacteriaceae</taxon>
        <taxon>Methylobacterium</taxon>
    </lineage>
</organism>
<dbReference type="Proteomes" id="UP001596292">
    <property type="component" value="Unassembled WGS sequence"/>
</dbReference>
<dbReference type="EMBL" id="JBHSWN010000001">
    <property type="protein sequence ID" value="MFC6792708.1"/>
    <property type="molecule type" value="Genomic_DNA"/>
</dbReference>
<evidence type="ECO:0000313" key="2">
    <source>
        <dbReference type="EMBL" id="MFC6792708.1"/>
    </source>
</evidence>
<gene>
    <name evidence="2" type="ORF">ACFQE0_26010</name>
</gene>
<evidence type="ECO:0000256" key="1">
    <source>
        <dbReference type="SAM" id="MobiDB-lite"/>
    </source>
</evidence>
<feature type="region of interest" description="Disordered" evidence="1">
    <location>
        <begin position="176"/>
        <end position="195"/>
    </location>
</feature>
<evidence type="ECO:0000313" key="3">
    <source>
        <dbReference type="Proteomes" id="UP001596292"/>
    </source>
</evidence>
<keyword evidence="3" id="KW-1185">Reference proteome</keyword>
<name>A0ABW2BQF2_9HYPH</name>
<dbReference type="RefSeq" id="WP_378974901.1">
    <property type="nucleotide sequence ID" value="NZ_JBHSWN010000001.1"/>
</dbReference>
<accession>A0ABW2BQF2</accession>
<sequence length="195" mass="22912">MGKKSVSVTGLKKPTRDLEDLKWLVKSRSQNQASSVELYKLFQIHKEIFVDHKIFRNTAQSLLGVNFSLWRAVFLTDIDRQQGMMMADAEIFLKNLIENNTIAYQQDKNANYWTFRFYLNNARTTLKGLKRYTEEYKIVRYLPDEDRGMNAQDWWSVHQNALDSAIVNFEKALLKEEEEEDKVDDEDVEEDGGED</sequence>